<feature type="region of interest" description="Disordered" evidence="1">
    <location>
        <begin position="23"/>
        <end position="91"/>
    </location>
</feature>
<dbReference type="Pfam" id="PF00805">
    <property type="entry name" value="Pentapeptide"/>
    <property type="match status" value="1"/>
</dbReference>
<organism evidence="2 3">
    <name type="scientific">Roseospirillum parvum</name>
    <dbReference type="NCBI Taxonomy" id="83401"/>
    <lineage>
        <taxon>Bacteria</taxon>
        <taxon>Pseudomonadati</taxon>
        <taxon>Pseudomonadota</taxon>
        <taxon>Alphaproteobacteria</taxon>
        <taxon>Rhodospirillales</taxon>
        <taxon>Rhodospirillaceae</taxon>
        <taxon>Roseospirillum</taxon>
    </lineage>
</organism>
<dbReference type="InterPro" id="IPR001646">
    <property type="entry name" value="5peptide_repeat"/>
</dbReference>
<dbReference type="SUPFAM" id="SSF141571">
    <property type="entry name" value="Pentapeptide repeat-like"/>
    <property type="match status" value="1"/>
</dbReference>
<name>A0A1G8AR76_9PROT</name>
<feature type="compositionally biased region" description="Gly residues" evidence="1">
    <location>
        <begin position="23"/>
        <end position="32"/>
    </location>
</feature>
<dbReference type="PANTHER" id="PTHR14136:SF17">
    <property type="entry name" value="BTB_POZ DOMAIN-CONTAINING PROTEIN KCTD9"/>
    <property type="match status" value="1"/>
</dbReference>
<evidence type="ECO:0000256" key="1">
    <source>
        <dbReference type="SAM" id="MobiDB-lite"/>
    </source>
</evidence>
<evidence type="ECO:0000313" key="2">
    <source>
        <dbReference type="EMBL" id="SDH23383.1"/>
    </source>
</evidence>
<accession>A0A1G8AR76</accession>
<protein>
    <submittedName>
        <fullName evidence="2">Pentapeptide repeat-containing protein</fullName>
    </submittedName>
</protein>
<feature type="region of interest" description="Disordered" evidence="1">
    <location>
        <begin position="189"/>
        <end position="209"/>
    </location>
</feature>
<dbReference type="OrthoDB" id="7304622at2"/>
<keyword evidence="3" id="KW-1185">Reference proteome</keyword>
<dbReference type="PANTHER" id="PTHR14136">
    <property type="entry name" value="BTB_POZ DOMAIN-CONTAINING PROTEIN KCTD9"/>
    <property type="match status" value="1"/>
</dbReference>
<evidence type="ECO:0000313" key="3">
    <source>
        <dbReference type="Proteomes" id="UP000217076"/>
    </source>
</evidence>
<dbReference type="AlphaFoldDB" id="A0A1G8AR76"/>
<dbReference type="EMBL" id="FNCV01000005">
    <property type="protein sequence ID" value="SDH23383.1"/>
    <property type="molecule type" value="Genomic_DNA"/>
</dbReference>
<dbReference type="STRING" id="83401.SAMN05421742_10578"/>
<sequence>MALSAVASIDPYTASRAYGVSGGRALAGGGFPGTAPADVANATAPRPADSPTDRITLSAEARQRLADDASGPQEETPAGREANAGSGEARFQPRGNAFADIASDGFTALAERISDFFRRLGGTSNFSGQDLGGADFTGQNLGGARFTNGNVAGASFTGANLTGADFRGADVNGADFTGARLSGADFTGAEGIGPDQLPQGVRGNPYGLPDSATARLNITA</sequence>
<dbReference type="RefSeq" id="WP_092618586.1">
    <property type="nucleotide sequence ID" value="NZ_FNCV01000005.1"/>
</dbReference>
<reference evidence="3" key="1">
    <citation type="submission" date="2016-10" db="EMBL/GenBank/DDBJ databases">
        <authorList>
            <person name="Varghese N."/>
            <person name="Submissions S."/>
        </authorList>
    </citation>
    <scope>NUCLEOTIDE SEQUENCE [LARGE SCALE GENOMIC DNA]</scope>
    <source>
        <strain evidence="3">930I</strain>
    </source>
</reference>
<dbReference type="Proteomes" id="UP000217076">
    <property type="component" value="Unassembled WGS sequence"/>
</dbReference>
<proteinExistence type="predicted"/>
<dbReference type="Gene3D" id="2.160.20.80">
    <property type="entry name" value="E3 ubiquitin-protein ligase SopA"/>
    <property type="match status" value="1"/>
</dbReference>
<dbReference type="InterPro" id="IPR051082">
    <property type="entry name" value="Pentapeptide-BTB/POZ_domain"/>
</dbReference>
<gene>
    <name evidence="2" type="ORF">SAMN05421742_10578</name>
</gene>